<gene>
    <name evidence="5" type="ORF">SAMN05421872_106149</name>
</gene>
<evidence type="ECO:0000256" key="4">
    <source>
        <dbReference type="ARBA" id="ARBA00022803"/>
    </source>
</evidence>
<dbReference type="AlphaFoldDB" id="A0A1G6SHF9"/>
<dbReference type="InterPro" id="IPR033891">
    <property type="entry name" value="TTC38"/>
</dbReference>
<proteinExistence type="inferred from homology"/>
<dbReference type="SUPFAM" id="SSF48452">
    <property type="entry name" value="TPR-like"/>
    <property type="match status" value="1"/>
</dbReference>
<evidence type="ECO:0000256" key="1">
    <source>
        <dbReference type="ARBA" id="ARBA00005857"/>
    </source>
</evidence>
<dbReference type="InterPro" id="IPR011990">
    <property type="entry name" value="TPR-like_helical_dom_sf"/>
</dbReference>
<evidence type="ECO:0000313" key="6">
    <source>
        <dbReference type="Proteomes" id="UP000199034"/>
    </source>
</evidence>
<name>A0A1G6SHF9_9ACTN</name>
<dbReference type="EMBL" id="FMZM01000006">
    <property type="protein sequence ID" value="SDD16094.1"/>
    <property type="molecule type" value="Genomic_DNA"/>
</dbReference>
<dbReference type="STRING" id="1045774.SAMN05421872_106149"/>
<dbReference type="RefSeq" id="WP_179714422.1">
    <property type="nucleotide sequence ID" value="NZ_FMZM01000006.1"/>
</dbReference>
<evidence type="ECO:0000313" key="5">
    <source>
        <dbReference type="EMBL" id="SDD16094.1"/>
    </source>
</evidence>
<dbReference type="PANTHER" id="PTHR16263:SF4">
    <property type="entry name" value="TETRATRICOPEPTIDE REPEAT PROTEIN 38"/>
    <property type="match status" value="1"/>
</dbReference>
<accession>A0A1G6SHF9</accession>
<keyword evidence="4" id="KW-0802">TPR repeat</keyword>
<reference evidence="5 6" key="1">
    <citation type="submission" date="2016-10" db="EMBL/GenBank/DDBJ databases">
        <authorList>
            <person name="de Groot N.N."/>
        </authorList>
    </citation>
    <scope>NUCLEOTIDE SEQUENCE [LARGE SCALE GENOMIC DNA]</scope>
    <source>
        <strain evidence="5 6">CGMCC 4.6858</strain>
    </source>
</reference>
<protein>
    <recommendedName>
        <fullName evidence="2">Tetratricopeptide repeat protein 38</fullName>
    </recommendedName>
</protein>
<keyword evidence="3" id="KW-0677">Repeat</keyword>
<comment type="similarity">
    <text evidence="1">Belongs to the TTC38 family.</text>
</comment>
<dbReference type="Proteomes" id="UP000199034">
    <property type="component" value="Unassembled WGS sequence"/>
</dbReference>
<evidence type="ECO:0000256" key="2">
    <source>
        <dbReference type="ARBA" id="ARBA00019992"/>
    </source>
</evidence>
<dbReference type="Gene3D" id="1.25.40.10">
    <property type="entry name" value="Tetratricopeptide repeat domain"/>
    <property type="match status" value="1"/>
</dbReference>
<dbReference type="PANTHER" id="PTHR16263">
    <property type="entry name" value="TETRATRICOPEPTIDE REPEAT PROTEIN 38"/>
    <property type="match status" value="1"/>
</dbReference>
<organism evidence="5 6">
    <name type="scientific">Nocardioides lianchengensis</name>
    <dbReference type="NCBI Taxonomy" id="1045774"/>
    <lineage>
        <taxon>Bacteria</taxon>
        <taxon>Bacillati</taxon>
        <taxon>Actinomycetota</taxon>
        <taxon>Actinomycetes</taxon>
        <taxon>Propionibacteriales</taxon>
        <taxon>Nocardioidaceae</taxon>
        <taxon>Nocardioides</taxon>
    </lineage>
</organism>
<evidence type="ECO:0000256" key="3">
    <source>
        <dbReference type="ARBA" id="ARBA00022737"/>
    </source>
</evidence>
<keyword evidence="6" id="KW-1185">Reference proteome</keyword>
<sequence length="442" mass="48046">MPCRDSYGYALTTSREAAAAYDRGLGDLLRLRGGGAEAVATAVALDPTFAVGHATLALLGHEMCLNVDLDARLRDAELHANRATERERSHVHAVAAHVRGDSRPLLQHLRTHQRDALLLSAAVPTIAFAGATEVPEEAWDLVERAIPAYGDDWWFTGLLAFVRQEQRRFDEAMDLSCRSLAVEPAAGHSAHARAHAHYETGDHRVGLAWMDSWVTGSGRRTESLSHFSWHAALHELSLGDLDAVRRRHDTQLRPELGLGCRALVDTGSLLFRWAITPGAEDVPGLEEVAAVAGRGVLERPATPFLAMHAAVVLLALEDGPGLDRLATYAQAHPNPTHREVVAPLARALRRLVDGRAGAAADELAALAVAARRLGGSDAQREIVEEARIAALLRADRYDEARQLIDARLDRRASTRDRWWLASIASGEADGVALDRQGDLVER</sequence>